<evidence type="ECO:0000256" key="1">
    <source>
        <dbReference type="SAM" id="Phobius"/>
    </source>
</evidence>
<keyword evidence="1" id="KW-0812">Transmembrane</keyword>
<evidence type="ECO:0000313" key="3">
    <source>
        <dbReference type="Proteomes" id="UP000005391"/>
    </source>
</evidence>
<gene>
    <name evidence="2" type="ORF">HMPREF1977_1890</name>
</gene>
<evidence type="ECO:0000313" key="2">
    <source>
        <dbReference type="EMBL" id="EFS96974.1"/>
    </source>
</evidence>
<comment type="caution">
    <text evidence="2">The sequence shown here is derived from an EMBL/GenBank/DDBJ whole genome shotgun (WGS) entry which is preliminary data.</text>
</comment>
<name>E4MU18_CAPOC</name>
<reference evidence="2 3" key="1">
    <citation type="submission" date="2010-10" db="EMBL/GenBank/DDBJ databases">
        <authorList>
            <person name="Muzny D."/>
            <person name="Qin X."/>
            <person name="Deng J."/>
            <person name="Jiang H."/>
            <person name="Liu Y."/>
            <person name="Qu J."/>
            <person name="Song X.-Z."/>
            <person name="Zhang L."/>
            <person name="Thornton R."/>
            <person name="Coyle M."/>
            <person name="Francisco L."/>
            <person name="Jackson L."/>
            <person name="Javaid M."/>
            <person name="Korchina V."/>
            <person name="Kovar C."/>
            <person name="Mata R."/>
            <person name="Mathew T."/>
            <person name="Ngo R."/>
            <person name="Nguyen L."/>
            <person name="Nguyen N."/>
            <person name="Okwuonu G."/>
            <person name="Ongeri F."/>
            <person name="Pham C."/>
            <person name="Simmons D."/>
            <person name="Wilczek-Boney K."/>
            <person name="Hale W."/>
            <person name="Jakkamsetti A."/>
            <person name="Pham P."/>
            <person name="Ruth R."/>
            <person name="San Lucas F."/>
            <person name="Warren J."/>
            <person name="Zhang J."/>
            <person name="Zhao Z."/>
            <person name="Zhou C."/>
            <person name="Zhu D."/>
            <person name="Lee S."/>
            <person name="Bess C."/>
            <person name="Blankenburg K."/>
            <person name="Forbes L."/>
            <person name="Fu Q."/>
            <person name="Gubbala S."/>
            <person name="Hirani K."/>
            <person name="Jayaseelan J.C."/>
            <person name="Lara F."/>
            <person name="Munidasa M."/>
            <person name="Palculict T."/>
            <person name="Patil S."/>
            <person name="Pu L.-L."/>
            <person name="Saada N."/>
            <person name="Tang L."/>
            <person name="Weissenberger G."/>
            <person name="Zhu Y."/>
            <person name="Hemphill L."/>
            <person name="Shang Y."/>
            <person name="Youmans B."/>
            <person name="Ayvaz T."/>
            <person name="Ross M."/>
            <person name="Santibanez J."/>
            <person name="Aqrawi P."/>
            <person name="Gross S."/>
            <person name="Joshi V."/>
            <person name="Fowler G."/>
            <person name="Nazareth L."/>
            <person name="Reid J."/>
            <person name="Worley K."/>
            <person name="Petrosino J."/>
            <person name="Highlander S."/>
            <person name="Gibbs R."/>
        </authorList>
    </citation>
    <scope>NUCLEOTIDE SEQUENCE [LARGE SCALE GENOMIC DNA]</scope>
    <source>
        <strain evidence="2 3">F0287</strain>
    </source>
</reference>
<feature type="transmembrane region" description="Helical" evidence="1">
    <location>
        <begin position="12"/>
        <end position="33"/>
    </location>
</feature>
<keyword evidence="1" id="KW-0472">Membrane</keyword>
<keyword evidence="1" id="KW-1133">Transmembrane helix</keyword>
<dbReference type="EMBL" id="AEOH01000043">
    <property type="protein sequence ID" value="EFS96974.1"/>
    <property type="molecule type" value="Genomic_DNA"/>
</dbReference>
<organism evidence="2 3">
    <name type="scientific">Capnocytophaga ochracea F0287</name>
    <dbReference type="NCBI Taxonomy" id="873517"/>
    <lineage>
        <taxon>Bacteria</taxon>
        <taxon>Pseudomonadati</taxon>
        <taxon>Bacteroidota</taxon>
        <taxon>Flavobacteriia</taxon>
        <taxon>Flavobacteriales</taxon>
        <taxon>Flavobacteriaceae</taxon>
        <taxon>Capnocytophaga</taxon>
    </lineage>
</organism>
<sequence length="42" mass="4847">MYHNKKNLSSLYSFLSAKPTLFTSYLLLFTSTLPSELLNSFQ</sequence>
<protein>
    <submittedName>
        <fullName evidence="2">Uncharacterized protein</fullName>
    </submittedName>
</protein>
<accession>E4MU18</accession>
<dbReference type="HOGENOM" id="CLU_3248944_0_0_10"/>
<proteinExistence type="predicted"/>
<dbReference type="Proteomes" id="UP000005391">
    <property type="component" value="Unassembled WGS sequence"/>
</dbReference>
<dbReference type="AlphaFoldDB" id="E4MU18"/>